<proteinExistence type="predicted"/>
<evidence type="ECO:0000313" key="3">
    <source>
        <dbReference type="Proteomes" id="UP000539175"/>
    </source>
</evidence>
<evidence type="ECO:0008006" key="4">
    <source>
        <dbReference type="Google" id="ProtNLM"/>
    </source>
</evidence>
<keyword evidence="1" id="KW-1133">Transmembrane helix</keyword>
<feature type="transmembrane region" description="Helical" evidence="1">
    <location>
        <begin position="65"/>
        <end position="84"/>
    </location>
</feature>
<comment type="caution">
    <text evidence="2">The sequence shown here is derived from an EMBL/GenBank/DDBJ whole genome shotgun (WGS) entry which is preliminary data.</text>
</comment>
<keyword evidence="1" id="KW-0472">Membrane</keyword>
<feature type="transmembrane region" description="Helical" evidence="1">
    <location>
        <begin position="37"/>
        <end position="59"/>
    </location>
</feature>
<organism evidence="2 3">
    <name type="scientific">Nitrospirillum iridis</name>
    <dbReference type="NCBI Taxonomy" id="765888"/>
    <lineage>
        <taxon>Bacteria</taxon>
        <taxon>Pseudomonadati</taxon>
        <taxon>Pseudomonadota</taxon>
        <taxon>Alphaproteobacteria</taxon>
        <taxon>Rhodospirillales</taxon>
        <taxon>Azospirillaceae</taxon>
        <taxon>Nitrospirillum</taxon>
    </lineage>
</organism>
<gene>
    <name evidence="2" type="ORF">FHS74_001991</name>
</gene>
<dbReference type="EMBL" id="JACIIZ010000005">
    <property type="protein sequence ID" value="MBB6251440.1"/>
    <property type="molecule type" value="Genomic_DNA"/>
</dbReference>
<evidence type="ECO:0000313" key="2">
    <source>
        <dbReference type="EMBL" id="MBB6251440.1"/>
    </source>
</evidence>
<keyword evidence="3" id="KW-1185">Reference proteome</keyword>
<dbReference type="RefSeq" id="WP_184799942.1">
    <property type="nucleotide sequence ID" value="NZ_JACIIZ010000005.1"/>
</dbReference>
<accession>A0A7X0AYJ7</accession>
<keyword evidence="1" id="KW-0812">Transmembrane</keyword>
<dbReference type="AlphaFoldDB" id="A0A7X0AYJ7"/>
<name>A0A7X0AYJ7_9PROT</name>
<protein>
    <recommendedName>
        <fullName evidence="4">Transmembrane protein</fullName>
    </recommendedName>
</protein>
<sequence length="107" mass="11711">MRTFEHPSGNGYTETVDKKDAVLILLFGAMYLCYKRAWGAGLLAAATTAGVALLSLYIIGATDKIGGGAATFVFWWAITPYCFGDEIPKAYLKRGWKEQKPSEIPQT</sequence>
<dbReference type="Proteomes" id="UP000539175">
    <property type="component" value="Unassembled WGS sequence"/>
</dbReference>
<reference evidence="2 3" key="1">
    <citation type="submission" date="2020-08" db="EMBL/GenBank/DDBJ databases">
        <title>Genomic Encyclopedia of Type Strains, Phase IV (KMG-IV): sequencing the most valuable type-strain genomes for metagenomic binning, comparative biology and taxonomic classification.</title>
        <authorList>
            <person name="Goeker M."/>
        </authorList>
    </citation>
    <scope>NUCLEOTIDE SEQUENCE [LARGE SCALE GENOMIC DNA]</scope>
    <source>
        <strain evidence="2 3">DSM 22198</strain>
    </source>
</reference>
<evidence type="ECO:0000256" key="1">
    <source>
        <dbReference type="SAM" id="Phobius"/>
    </source>
</evidence>